<organism evidence="3 4">
    <name type="scientific">Cryptolaemus montrouzieri</name>
    <dbReference type="NCBI Taxonomy" id="559131"/>
    <lineage>
        <taxon>Eukaryota</taxon>
        <taxon>Metazoa</taxon>
        <taxon>Ecdysozoa</taxon>
        <taxon>Arthropoda</taxon>
        <taxon>Hexapoda</taxon>
        <taxon>Insecta</taxon>
        <taxon>Pterygota</taxon>
        <taxon>Neoptera</taxon>
        <taxon>Endopterygota</taxon>
        <taxon>Coleoptera</taxon>
        <taxon>Polyphaga</taxon>
        <taxon>Cucujiformia</taxon>
        <taxon>Coccinelloidea</taxon>
        <taxon>Coccinellidae</taxon>
        <taxon>Scymninae</taxon>
        <taxon>Scymnini</taxon>
        <taxon>Cryptolaemus</taxon>
    </lineage>
</organism>
<accession>A0ABD2NVK7</accession>
<protein>
    <recommendedName>
        <fullName evidence="5">Succinate--hydroxymethylglutarate CoA-transferase</fullName>
    </recommendedName>
</protein>
<reference evidence="3 4" key="1">
    <citation type="journal article" date="2021" name="BMC Biol.">
        <title>Horizontally acquired antibacterial genes associated with adaptive radiation of ladybird beetles.</title>
        <authorList>
            <person name="Li H.S."/>
            <person name="Tang X.F."/>
            <person name="Huang Y.H."/>
            <person name="Xu Z.Y."/>
            <person name="Chen M.L."/>
            <person name="Du X.Y."/>
            <person name="Qiu B.Y."/>
            <person name="Chen P.T."/>
            <person name="Zhang W."/>
            <person name="Slipinski A."/>
            <person name="Escalona H.E."/>
            <person name="Waterhouse R.M."/>
            <person name="Zwick A."/>
            <person name="Pang H."/>
        </authorList>
    </citation>
    <scope>NUCLEOTIDE SEQUENCE [LARGE SCALE GENOMIC DNA]</scope>
    <source>
        <strain evidence="3">SYSU2018</strain>
    </source>
</reference>
<dbReference type="Gene3D" id="3.40.50.10540">
    <property type="entry name" value="Crotonobetainyl-coa:carnitine coa-transferase, domain 1"/>
    <property type="match status" value="1"/>
</dbReference>
<keyword evidence="4" id="KW-1185">Reference proteome</keyword>
<evidence type="ECO:0000256" key="2">
    <source>
        <dbReference type="ARBA" id="ARBA00022679"/>
    </source>
</evidence>
<sequence>MSTYSNCFIKKLKLIRKVPTIMSFRRCNSRSVDVLNDIKILDMTRIIAGPFCTMILSDMGAEVIKVEKPGSGDEARKWGPPFINNSTESSYFVSVNRNKKSVCINLKSEEGRQLIYELAKVSDVLVENYVPGTLERMKLGYDHLKKIAPRLIYCSITGYGSEGPYMKNPGYDVIAASVGGLLNITGPQNGEPVKVGVAVTDLATGLYAHGAILAALIQRSQTGIGQKIECNLLSTQVASLINIGSNYLNNGKEAQRWGSAHESLVPYQMFETTDGYMTIGCGSDSQFKDFCEKIGRPDLGYDEKYHTNALRVENRIELIGIIEGIICQKTSKEWMELFENSSFPRGPVNKIGDVFADPHITAVGLVKTVEHSKIGKIKLVGPPVKYSRGVNEVRSPPPLLGEHTDEVLKRVLGYSDFKIEEFKKRGIVQ</sequence>
<proteinExistence type="inferred from homology"/>
<dbReference type="SUPFAM" id="SSF89796">
    <property type="entry name" value="CoA-transferase family III (CaiB/BaiF)"/>
    <property type="match status" value="1"/>
</dbReference>
<dbReference type="FunFam" id="3.40.50.10540:FF:000005">
    <property type="entry name" value="succinate--hydroxymethylglutarate CoA-transferase isoform X1"/>
    <property type="match status" value="1"/>
</dbReference>
<dbReference type="InterPro" id="IPR023606">
    <property type="entry name" value="CoA-Trfase_III_dom_1_sf"/>
</dbReference>
<keyword evidence="2" id="KW-0808">Transferase</keyword>
<dbReference type="Gene3D" id="3.30.1540.10">
    <property type="entry name" value="formyl-coa transferase, domain 3"/>
    <property type="match status" value="1"/>
</dbReference>
<evidence type="ECO:0000313" key="4">
    <source>
        <dbReference type="Proteomes" id="UP001516400"/>
    </source>
</evidence>
<name>A0ABD2NVK7_9CUCU</name>
<dbReference type="PANTHER" id="PTHR48207">
    <property type="entry name" value="SUCCINATE--HYDROXYMETHYLGLUTARATE COA-TRANSFERASE"/>
    <property type="match status" value="1"/>
</dbReference>
<dbReference type="Pfam" id="PF02515">
    <property type="entry name" value="CoA_transf_3"/>
    <property type="match status" value="1"/>
</dbReference>
<evidence type="ECO:0008006" key="5">
    <source>
        <dbReference type="Google" id="ProtNLM"/>
    </source>
</evidence>
<dbReference type="GO" id="GO:0016740">
    <property type="term" value="F:transferase activity"/>
    <property type="evidence" value="ECO:0007669"/>
    <property type="project" value="UniProtKB-KW"/>
</dbReference>
<comment type="caution">
    <text evidence="3">The sequence shown here is derived from an EMBL/GenBank/DDBJ whole genome shotgun (WGS) entry which is preliminary data.</text>
</comment>
<dbReference type="PANTHER" id="PTHR48207:SF3">
    <property type="entry name" value="SUCCINATE--HYDROXYMETHYLGLUTARATE COA-TRANSFERASE"/>
    <property type="match status" value="1"/>
</dbReference>
<dbReference type="EMBL" id="JABFTP020000144">
    <property type="protein sequence ID" value="KAL3282763.1"/>
    <property type="molecule type" value="Genomic_DNA"/>
</dbReference>
<dbReference type="InterPro" id="IPR050483">
    <property type="entry name" value="CoA-transferase_III_domain"/>
</dbReference>
<comment type="similarity">
    <text evidence="1">Belongs to the CoA-transferase III family.</text>
</comment>
<dbReference type="InterPro" id="IPR003673">
    <property type="entry name" value="CoA-Trfase_fam_III"/>
</dbReference>
<dbReference type="AlphaFoldDB" id="A0ABD2NVK7"/>
<gene>
    <name evidence="3" type="ORF">HHI36_005930</name>
</gene>
<evidence type="ECO:0000256" key="1">
    <source>
        <dbReference type="ARBA" id="ARBA00008383"/>
    </source>
</evidence>
<dbReference type="Proteomes" id="UP001516400">
    <property type="component" value="Unassembled WGS sequence"/>
</dbReference>
<evidence type="ECO:0000313" key="3">
    <source>
        <dbReference type="EMBL" id="KAL3282763.1"/>
    </source>
</evidence>
<dbReference type="InterPro" id="IPR044855">
    <property type="entry name" value="CoA-Trfase_III_dom3_sf"/>
</dbReference>